<feature type="signal peptide" evidence="3">
    <location>
        <begin position="1"/>
        <end position="29"/>
    </location>
</feature>
<dbReference type="GeneID" id="30965686"/>
<proteinExistence type="predicted"/>
<feature type="chain" id="PRO_5008910379" evidence="3">
    <location>
        <begin position="30"/>
        <end position="643"/>
    </location>
</feature>
<keyword evidence="1" id="KW-0433">Leucine-rich repeat</keyword>
<reference evidence="5" key="1">
    <citation type="submission" date="2016-05" db="EMBL/GenBank/DDBJ databases">
        <title>Comparative genomics of biotechnologically important yeasts.</title>
        <authorList>
            <consortium name="DOE Joint Genome Institute"/>
            <person name="Riley R."/>
            <person name="Haridas S."/>
            <person name="Wolfe K.H."/>
            <person name="Lopes M.R."/>
            <person name="Hittinger C.T."/>
            <person name="Goker M."/>
            <person name="Salamov A."/>
            <person name="Wisecaver J."/>
            <person name="Long T.M."/>
            <person name="Aerts A.L."/>
            <person name="Barry K."/>
            <person name="Choi C."/>
            <person name="Clum A."/>
            <person name="Coughlan A.Y."/>
            <person name="Deshpande S."/>
            <person name="Douglass A.P."/>
            <person name="Hanson S.J."/>
            <person name="Klenk H.-P."/>
            <person name="Labutti K."/>
            <person name="Lapidus A."/>
            <person name="Lindquist E."/>
            <person name="Lipzen A."/>
            <person name="Meier-Kolthoff J.P."/>
            <person name="Ohm R.A."/>
            <person name="Otillar R.P."/>
            <person name="Pangilinan J."/>
            <person name="Peng Y."/>
            <person name="Rokas A."/>
            <person name="Rosa C.A."/>
            <person name="Scheuner C."/>
            <person name="Sibirny A.A."/>
            <person name="Slot J.C."/>
            <person name="Stielow J.B."/>
            <person name="Sun H."/>
            <person name="Kurtzman C.P."/>
            <person name="Blackwell M."/>
            <person name="Grigoriev I.V."/>
            <person name="Jeffries T.W."/>
        </authorList>
    </citation>
    <scope>NUCLEOTIDE SEQUENCE [LARGE SCALE GENOMIC DNA]</scope>
    <source>
        <strain evidence="5">DSM 1968</strain>
    </source>
</reference>
<evidence type="ECO:0000256" key="2">
    <source>
        <dbReference type="ARBA" id="ARBA00022737"/>
    </source>
</evidence>
<sequence>MHSDLAISWCNWLMNGLTLDSLWCTAVLAGSGASSDHPLALGDFSYDKQLPLELTQQILKYLPFDKLWLFSLSDANTFKYSALQLLFFQIHITSYILSPNHKFILSCDRDLPHFYDYIVTFTKHLTVELDFALITYENFSKFLSLLFFKNNLSGFILKIRSFLHFNSINHTIQTILTQNSNTLTSFKLHNFTNQSFPSSLFLSNALNYCTNLKKISLIHHKQEFITKIFNKLNSKISLNLTHLNLSNTVFGVSIDKIVNFLSLKYLNLSKNNLSKIERLSKFSSLTDLDLSKNNISKIENLSSLTKLKFLNLSFNKLRKFENLENLKNLIGLNVSCNNLELVENVSKLINLIDLNLSFNKIYDIRNLSKLVNLNYIDLSQNKLSEFNVLSNFKNIKSIKFYGNFISKINMNNFNLSNLSYLDFSSNIIHDISYLKPLNLKILYLDNNSIKNISVLNNFKHIELLNLSTNNIDGFFISENTNLYSLKELHLNNNNLSSLNNFNKLINLENLSIIDNNLCNISPLQSLKKLKHLYLTSNKIEEIRKEELRNFPDLKVLNLGFNKLNYLEIEKNSLNNLRKLYLNQNQLEKIHFIFNLNNPKGIFLPKLQELSLNHNNIKSYSWLKNLSPNFSKLNKLENESFFEF</sequence>
<evidence type="ECO:0000256" key="3">
    <source>
        <dbReference type="SAM" id="SignalP"/>
    </source>
</evidence>
<gene>
    <name evidence="4" type="ORF">ASCRUDRAFT_72266</name>
</gene>
<evidence type="ECO:0000313" key="5">
    <source>
        <dbReference type="Proteomes" id="UP000095038"/>
    </source>
</evidence>
<dbReference type="RefSeq" id="XP_020045165.1">
    <property type="nucleotide sequence ID" value="XM_020192050.1"/>
</dbReference>
<dbReference type="InterPro" id="IPR001611">
    <property type="entry name" value="Leu-rich_rpt"/>
</dbReference>
<dbReference type="InParanoid" id="A0A1D2VB15"/>
<evidence type="ECO:0000313" key="4">
    <source>
        <dbReference type="EMBL" id="ODV58858.1"/>
    </source>
</evidence>
<dbReference type="InterPro" id="IPR025875">
    <property type="entry name" value="Leu-rich_rpt_4"/>
</dbReference>
<dbReference type="PROSITE" id="PS51450">
    <property type="entry name" value="LRR"/>
    <property type="match status" value="12"/>
</dbReference>
<dbReference type="Gene3D" id="3.80.10.10">
    <property type="entry name" value="Ribonuclease Inhibitor"/>
    <property type="match status" value="3"/>
</dbReference>
<evidence type="ECO:0000256" key="1">
    <source>
        <dbReference type="ARBA" id="ARBA00022614"/>
    </source>
</evidence>
<dbReference type="PANTHER" id="PTHR46652:SF3">
    <property type="entry name" value="LEUCINE-RICH REPEAT-CONTAINING PROTEIN 9"/>
    <property type="match status" value="1"/>
</dbReference>
<dbReference type="Pfam" id="PF12799">
    <property type="entry name" value="LRR_4"/>
    <property type="match status" value="1"/>
</dbReference>
<dbReference type="OrthoDB" id="7451790at2759"/>
<keyword evidence="2" id="KW-0677">Repeat</keyword>
<protein>
    <submittedName>
        <fullName evidence="4">L domain-like protein</fullName>
    </submittedName>
</protein>
<keyword evidence="3" id="KW-0732">Signal</keyword>
<dbReference type="STRING" id="1344418.A0A1D2VB15"/>
<accession>A0A1D2VB15</accession>
<dbReference type="PRINTS" id="PR00019">
    <property type="entry name" value="LEURICHRPT"/>
</dbReference>
<dbReference type="SMART" id="SM00365">
    <property type="entry name" value="LRR_SD22"/>
    <property type="match status" value="14"/>
</dbReference>
<dbReference type="InterPro" id="IPR003591">
    <property type="entry name" value="Leu-rich_rpt_typical-subtyp"/>
</dbReference>
<organism evidence="4 5">
    <name type="scientific">Ascoidea rubescens DSM 1968</name>
    <dbReference type="NCBI Taxonomy" id="1344418"/>
    <lineage>
        <taxon>Eukaryota</taxon>
        <taxon>Fungi</taxon>
        <taxon>Dikarya</taxon>
        <taxon>Ascomycota</taxon>
        <taxon>Saccharomycotina</taxon>
        <taxon>Saccharomycetes</taxon>
        <taxon>Ascoideaceae</taxon>
        <taxon>Ascoidea</taxon>
    </lineage>
</organism>
<dbReference type="AlphaFoldDB" id="A0A1D2VB15"/>
<dbReference type="Proteomes" id="UP000095038">
    <property type="component" value="Unassembled WGS sequence"/>
</dbReference>
<dbReference type="InterPro" id="IPR032675">
    <property type="entry name" value="LRR_dom_sf"/>
</dbReference>
<dbReference type="SMART" id="SM00369">
    <property type="entry name" value="LRR_TYP"/>
    <property type="match status" value="9"/>
</dbReference>
<dbReference type="EMBL" id="KV454489">
    <property type="protein sequence ID" value="ODV58858.1"/>
    <property type="molecule type" value="Genomic_DNA"/>
</dbReference>
<name>A0A1D2VB15_9ASCO</name>
<dbReference type="SUPFAM" id="SSF52058">
    <property type="entry name" value="L domain-like"/>
    <property type="match status" value="2"/>
</dbReference>
<dbReference type="InterPro" id="IPR050836">
    <property type="entry name" value="SDS22/Internalin_LRR"/>
</dbReference>
<dbReference type="Pfam" id="PF13855">
    <property type="entry name" value="LRR_8"/>
    <property type="match status" value="1"/>
</dbReference>
<dbReference type="PANTHER" id="PTHR46652">
    <property type="entry name" value="LEUCINE-RICH REPEAT AND IQ DOMAIN-CONTAINING PROTEIN 1-RELATED"/>
    <property type="match status" value="1"/>
</dbReference>
<keyword evidence="5" id="KW-1185">Reference proteome</keyword>